<dbReference type="InterPro" id="IPR036179">
    <property type="entry name" value="Ig-like_dom_sf"/>
</dbReference>
<dbReference type="PANTHER" id="PTHR45080">
    <property type="entry name" value="CONTACTIN 5"/>
    <property type="match status" value="1"/>
</dbReference>
<dbReference type="InterPro" id="IPR003598">
    <property type="entry name" value="Ig_sub2"/>
</dbReference>
<dbReference type="PROSITE" id="PS50835">
    <property type="entry name" value="IG_LIKE"/>
    <property type="match status" value="1"/>
</dbReference>
<dbReference type="SMART" id="SM00409">
    <property type="entry name" value="IG"/>
    <property type="match status" value="1"/>
</dbReference>
<dbReference type="CDD" id="cd00096">
    <property type="entry name" value="Ig"/>
    <property type="match status" value="1"/>
</dbReference>
<evidence type="ECO:0000313" key="5">
    <source>
        <dbReference type="Proteomes" id="UP001359485"/>
    </source>
</evidence>
<dbReference type="InterPro" id="IPR007110">
    <property type="entry name" value="Ig-like_dom"/>
</dbReference>
<evidence type="ECO:0000259" key="3">
    <source>
        <dbReference type="PROSITE" id="PS50835"/>
    </source>
</evidence>
<name>A0ABR1B0I6_POLSC</name>
<comment type="caution">
    <text evidence="4">The sequence shown here is derived from an EMBL/GenBank/DDBJ whole genome shotgun (WGS) entry which is preliminary data.</text>
</comment>
<feature type="domain" description="Ig-like" evidence="3">
    <location>
        <begin position="28"/>
        <end position="116"/>
    </location>
</feature>
<accession>A0ABR1B0I6</accession>
<evidence type="ECO:0000313" key="4">
    <source>
        <dbReference type="EMBL" id="KAK6632350.1"/>
    </source>
</evidence>
<gene>
    <name evidence="4" type="ORF">RUM44_007391</name>
</gene>
<protein>
    <recommendedName>
        <fullName evidence="3">Ig-like domain-containing protein</fullName>
    </recommendedName>
</protein>
<dbReference type="SUPFAM" id="SSF48726">
    <property type="entry name" value="Immunoglobulin"/>
    <property type="match status" value="1"/>
</dbReference>
<feature type="compositionally biased region" description="Basic residues" evidence="2">
    <location>
        <begin position="170"/>
        <end position="180"/>
    </location>
</feature>
<proteinExistence type="predicted"/>
<dbReference type="InterPro" id="IPR050958">
    <property type="entry name" value="Cell_Adh-Cytoskel_Orgn"/>
</dbReference>
<evidence type="ECO:0000256" key="1">
    <source>
        <dbReference type="ARBA" id="ARBA00023319"/>
    </source>
</evidence>
<dbReference type="InterPro" id="IPR003599">
    <property type="entry name" value="Ig_sub"/>
</dbReference>
<keyword evidence="1" id="KW-0393">Immunoglobulin domain</keyword>
<keyword evidence="5" id="KW-1185">Reference proteome</keyword>
<evidence type="ECO:0000256" key="2">
    <source>
        <dbReference type="SAM" id="MobiDB-lite"/>
    </source>
</evidence>
<dbReference type="EMBL" id="JAWJWF010000005">
    <property type="protein sequence ID" value="KAK6632350.1"/>
    <property type="molecule type" value="Genomic_DNA"/>
</dbReference>
<dbReference type="Gene3D" id="2.60.40.10">
    <property type="entry name" value="Immunoglobulins"/>
    <property type="match status" value="1"/>
</dbReference>
<feature type="region of interest" description="Disordered" evidence="2">
    <location>
        <begin position="162"/>
        <end position="181"/>
    </location>
</feature>
<dbReference type="Pfam" id="PF13927">
    <property type="entry name" value="Ig_3"/>
    <property type="match status" value="1"/>
</dbReference>
<dbReference type="SMART" id="SM00408">
    <property type="entry name" value="IGc2"/>
    <property type="match status" value="1"/>
</dbReference>
<sequence>MAPCLFHYFPFNFVTFSYGSPVYPRDPPEIEVERSWVHSGEGFEAQLVCIVHSEPPADVLWYRDTLRLDTTERRSMEVRGSRHTLIIRKVQASDFGNYSCVADNSLGKMRQYLQLSGKPNQVVFRSEPIGRYKDSYNITWAVNSYTPIEEFKLYFRKLFDQNQPNPPQQHHAKRPTRRSPGRTVWHSVQALSVVPRQPFLPFCLQQKKKKIDDIKSRK</sequence>
<dbReference type="Proteomes" id="UP001359485">
    <property type="component" value="Unassembled WGS sequence"/>
</dbReference>
<organism evidence="4 5">
    <name type="scientific">Polyplax serrata</name>
    <name type="common">Common mouse louse</name>
    <dbReference type="NCBI Taxonomy" id="468196"/>
    <lineage>
        <taxon>Eukaryota</taxon>
        <taxon>Metazoa</taxon>
        <taxon>Ecdysozoa</taxon>
        <taxon>Arthropoda</taxon>
        <taxon>Hexapoda</taxon>
        <taxon>Insecta</taxon>
        <taxon>Pterygota</taxon>
        <taxon>Neoptera</taxon>
        <taxon>Paraneoptera</taxon>
        <taxon>Psocodea</taxon>
        <taxon>Troctomorpha</taxon>
        <taxon>Phthiraptera</taxon>
        <taxon>Anoplura</taxon>
        <taxon>Polyplacidae</taxon>
        <taxon>Polyplax</taxon>
    </lineage>
</organism>
<dbReference type="InterPro" id="IPR013783">
    <property type="entry name" value="Ig-like_fold"/>
</dbReference>
<reference evidence="4 5" key="1">
    <citation type="submission" date="2023-09" db="EMBL/GenBank/DDBJ databases">
        <title>Genomes of two closely related lineages of the louse Polyplax serrata with different host specificities.</title>
        <authorList>
            <person name="Martinu J."/>
            <person name="Tarabai H."/>
            <person name="Stefka J."/>
            <person name="Hypsa V."/>
        </authorList>
    </citation>
    <scope>NUCLEOTIDE SEQUENCE [LARGE SCALE GENOMIC DNA]</scope>
    <source>
        <strain evidence="4">98ZLc_SE</strain>
    </source>
</reference>
<dbReference type="PANTHER" id="PTHR45080:SF33">
    <property type="entry name" value="IG-LIKE DOMAIN-CONTAINING PROTEIN"/>
    <property type="match status" value="1"/>
</dbReference>